<evidence type="ECO:0000256" key="1">
    <source>
        <dbReference type="SAM" id="MobiDB-lite"/>
    </source>
</evidence>
<evidence type="ECO:0000313" key="2">
    <source>
        <dbReference type="EMBL" id="KAJ1174714.1"/>
    </source>
</evidence>
<organism evidence="2 3">
    <name type="scientific">Pleurodeles waltl</name>
    <name type="common">Iberian ribbed newt</name>
    <dbReference type="NCBI Taxonomy" id="8319"/>
    <lineage>
        <taxon>Eukaryota</taxon>
        <taxon>Metazoa</taxon>
        <taxon>Chordata</taxon>
        <taxon>Craniata</taxon>
        <taxon>Vertebrata</taxon>
        <taxon>Euteleostomi</taxon>
        <taxon>Amphibia</taxon>
        <taxon>Batrachia</taxon>
        <taxon>Caudata</taxon>
        <taxon>Salamandroidea</taxon>
        <taxon>Salamandridae</taxon>
        <taxon>Pleurodelinae</taxon>
        <taxon>Pleurodeles</taxon>
    </lineage>
</organism>
<feature type="region of interest" description="Disordered" evidence="1">
    <location>
        <begin position="187"/>
        <end position="223"/>
    </location>
</feature>
<dbReference type="Proteomes" id="UP001066276">
    <property type="component" value="Chromosome 3_2"/>
</dbReference>
<dbReference type="AlphaFoldDB" id="A0AAV7TFD9"/>
<feature type="region of interest" description="Disordered" evidence="1">
    <location>
        <begin position="97"/>
        <end position="130"/>
    </location>
</feature>
<name>A0AAV7TFD9_PLEWA</name>
<protein>
    <submittedName>
        <fullName evidence="2">Uncharacterized protein</fullName>
    </submittedName>
</protein>
<accession>A0AAV7TFD9</accession>
<reference evidence="2" key="1">
    <citation type="journal article" date="2022" name="bioRxiv">
        <title>Sequencing and chromosome-scale assembly of the giantPleurodeles waltlgenome.</title>
        <authorList>
            <person name="Brown T."/>
            <person name="Elewa A."/>
            <person name="Iarovenko S."/>
            <person name="Subramanian E."/>
            <person name="Araus A.J."/>
            <person name="Petzold A."/>
            <person name="Susuki M."/>
            <person name="Suzuki K.-i.T."/>
            <person name="Hayashi T."/>
            <person name="Toyoda A."/>
            <person name="Oliveira C."/>
            <person name="Osipova E."/>
            <person name="Leigh N.D."/>
            <person name="Simon A."/>
            <person name="Yun M.H."/>
        </authorList>
    </citation>
    <scope>NUCLEOTIDE SEQUENCE</scope>
    <source>
        <strain evidence="2">20211129_DDA</strain>
        <tissue evidence="2">Liver</tissue>
    </source>
</reference>
<comment type="caution">
    <text evidence="2">The sequence shown here is derived from an EMBL/GenBank/DDBJ whole genome shotgun (WGS) entry which is preliminary data.</text>
</comment>
<keyword evidence="3" id="KW-1185">Reference proteome</keyword>
<feature type="region of interest" description="Disordered" evidence="1">
    <location>
        <begin position="263"/>
        <end position="286"/>
    </location>
</feature>
<proteinExistence type="predicted"/>
<sequence>MNRGSNNGGNCSGPTHRRAVLERCALSTGYRYKHHETGLTLASNAGPWNQMGERYKEDVLPPGFFPLHPSKPSKRRGQGKKTLIEIKEPLIKVAPGSDGLSGALDNSVATRRKERGSATRKERPQVRRTENLTRVEATSDTIATLGTKVVQNMPLKPKGWDKKIEKELKPLDWAKDSGNKFYSLTEESDLSSGEHSLSKSGSSVSSETRNVSSSNEPTVRQLRRQRKCTKIWSGLQEGTEFSTSIGSKTLKWDYSGIILTDTPTTSGQQLVNNNMDGSTGGPISSA</sequence>
<dbReference type="EMBL" id="JANPWB010000006">
    <property type="protein sequence ID" value="KAJ1174714.1"/>
    <property type="molecule type" value="Genomic_DNA"/>
</dbReference>
<gene>
    <name evidence="2" type="ORF">NDU88_000007</name>
</gene>
<feature type="compositionally biased region" description="Basic and acidic residues" evidence="1">
    <location>
        <begin position="115"/>
        <end position="130"/>
    </location>
</feature>
<feature type="compositionally biased region" description="Low complexity" evidence="1">
    <location>
        <begin position="190"/>
        <end position="216"/>
    </location>
</feature>
<evidence type="ECO:0000313" key="3">
    <source>
        <dbReference type="Proteomes" id="UP001066276"/>
    </source>
</evidence>